<dbReference type="STRING" id="1792845.BC343_00225"/>
<sequence>MYLKKIKHVTVGRFVKGLALVYLLTNYSPINFLLKENYTYSNIDGSFIISEECGKGFNYEYVIRRYAVYLYQNPEKNKNDNRLYRVFTIKPWLIWEWHDLIFRNDRFWLPFLYKEKCE</sequence>
<organism evidence="1 2">
    <name type="scientific">Mucilaginibacter pedocola</name>
    <dbReference type="NCBI Taxonomy" id="1792845"/>
    <lineage>
        <taxon>Bacteria</taxon>
        <taxon>Pseudomonadati</taxon>
        <taxon>Bacteroidota</taxon>
        <taxon>Sphingobacteriia</taxon>
        <taxon>Sphingobacteriales</taxon>
        <taxon>Sphingobacteriaceae</taxon>
        <taxon>Mucilaginibacter</taxon>
    </lineage>
</organism>
<dbReference type="EMBL" id="MBTF01000001">
    <property type="protein sequence ID" value="OOQ61542.1"/>
    <property type="molecule type" value="Genomic_DNA"/>
</dbReference>
<proteinExistence type="predicted"/>
<evidence type="ECO:0000313" key="2">
    <source>
        <dbReference type="Proteomes" id="UP000189739"/>
    </source>
</evidence>
<reference evidence="1 2" key="1">
    <citation type="submission" date="2016-07" db="EMBL/GenBank/DDBJ databases">
        <title>Genomic analysis of zinc-resistant bacterium Mucilaginibacter pedocola TBZ30.</title>
        <authorList>
            <person name="Huang J."/>
            <person name="Tang J."/>
        </authorList>
    </citation>
    <scope>NUCLEOTIDE SEQUENCE [LARGE SCALE GENOMIC DNA]</scope>
    <source>
        <strain evidence="1 2">TBZ30</strain>
    </source>
</reference>
<evidence type="ECO:0000313" key="1">
    <source>
        <dbReference type="EMBL" id="OOQ61542.1"/>
    </source>
</evidence>
<gene>
    <name evidence="1" type="ORF">BC343_00225</name>
</gene>
<keyword evidence="2" id="KW-1185">Reference proteome</keyword>
<comment type="caution">
    <text evidence="1">The sequence shown here is derived from an EMBL/GenBank/DDBJ whole genome shotgun (WGS) entry which is preliminary data.</text>
</comment>
<dbReference type="Proteomes" id="UP000189739">
    <property type="component" value="Unassembled WGS sequence"/>
</dbReference>
<dbReference type="AlphaFoldDB" id="A0A1S9PKP8"/>
<accession>A0A1S9PKP8</accession>
<name>A0A1S9PKP8_9SPHI</name>
<protein>
    <submittedName>
        <fullName evidence="1">Uncharacterized protein</fullName>
    </submittedName>
</protein>